<keyword evidence="1" id="KW-0812">Transmembrane</keyword>
<accession>A0A410WBE9</accession>
<dbReference type="RefSeq" id="WP_229718389.1">
    <property type="nucleotide sequence ID" value="NZ_BMCX01000002.1"/>
</dbReference>
<keyword evidence="1" id="KW-1133">Transmembrane helix</keyword>
<evidence type="ECO:0000256" key="1">
    <source>
        <dbReference type="SAM" id="Phobius"/>
    </source>
</evidence>
<dbReference type="AlphaFoldDB" id="A0A410WBE9"/>
<keyword evidence="1" id="KW-0472">Membrane</keyword>
<evidence type="ECO:0000313" key="3">
    <source>
        <dbReference type="Proteomes" id="UP000288929"/>
    </source>
</evidence>
<reference evidence="2 3" key="1">
    <citation type="submission" date="2019-01" db="EMBL/GenBank/DDBJ databases">
        <authorList>
            <person name="Ruckert C."/>
            <person name="Busche T."/>
            <person name="Kalinowski J."/>
        </authorList>
    </citation>
    <scope>NUCLEOTIDE SEQUENCE [LARGE SCALE GENOMIC DNA]</scope>
    <source>
        <strain evidence="2 3">136/3</strain>
    </source>
</reference>
<sequence precursor="true">MMPTAQLCRNNALSLVRKALSARRGSISIEAAIASSALLIFAAGLAAALVTIGAYIQAIDIAGAAARAHAIGQAYQPPRGSVSVHQSEGLMVAEASVPAPFGTMRAEARFVPEGAPGE</sequence>
<evidence type="ECO:0008006" key="4">
    <source>
        <dbReference type="Google" id="ProtNLM"/>
    </source>
</evidence>
<gene>
    <name evidence="2" type="ORF">CPELA_10185</name>
</gene>
<dbReference type="Proteomes" id="UP000288929">
    <property type="component" value="Chromosome"/>
</dbReference>
<evidence type="ECO:0000313" key="2">
    <source>
        <dbReference type="EMBL" id="QAU53287.1"/>
    </source>
</evidence>
<keyword evidence="3" id="KW-1185">Reference proteome</keyword>
<name>A0A410WBE9_9CORY</name>
<proteinExistence type="predicted"/>
<dbReference type="KEGG" id="cpeg:CPELA_10185"/>
<organism evidence="2 3">
    <name type="scientific">Corynebacterium pelargi</name>
    <dbReference type="NCBI Taxonomy" id="1471400"/>
    <lineage>
        <taxon>Bacteria</taxon>
        <taxon>Bacillati</taxon>
        <taxon>Actinomycetota</taxon>
        <taxon>Actinomycetes</taxon>
        <taxon>Mycobacteriales</taxon>
        <taxon>Corynebacteriaceae</taxon>
        <taxon>Corynebacterium</taxon>
    </lineage>
</organism>
<dbReference type="EMBL" id="CP035299">
    <property type="protein sequence ID" value="QAU53287.1"/>
    <property type="molecule type" value="Genomic_DNA"/>
</dbReference>
<protein>
    <recommendedName>
        <fullName evidence="4">TadE-like protein</fullName>
    </recommendedName>
</protein>
<feature type="transmembrane region" description="Helical" evidence="1">
    <location>
        <begin position="31"/>
        <end position="56"/>
    </location>
</feature>